<proteinExistence type="predicted"/>
<reference evidence="7" key="1">
    <citation type="submission" date="2025-08" db="UniProtKB">
        <authorList>
            <consortium name="RefSeq"/>
        </authorList>
    </citation>
    <scope>IDENTIFICATION</scope>
    <source>
        <tissue evidence="7">Testes</tissue>
    </source>
</reference>
<feature type="compositionally biased region" description="Basic and acidic residues" evidence="4">
    <location>
        <begin position="99"/>
        <end position="112"/>
    </location>
</feature>
<dbReference type="Gene3D" id="4.10.240.30">
    <property type="match status" value="2"/>
</dbReference>
<dbReference type="Proteomes" id="UP000694865">
    <property type="component" value="Unplaced"/>
</dbReference>
<protein>
    <submittedName>
        <fullName evidence="7">Uncharacterized protein LOC100372088</fullName>
    </submittedName>
</protein>
<keyword evidence="6" id="KW-1185">Reference proteome</keyword>
<feature type="domain" description="A20-type" evidence="5">
    <location>
        <begin position="251"/>
        <end position="286"/>
    </location>
</feature>
<keyword evidence="3" id="KW-0862">Zinc</keyword>
<feature type="compositionally biased region" description="Low complexity" evidence="4">
    <location>
        <begin position="168"/>
        <end position="181"/>
    </location>
</feature>
<dbReference type="GeneID" id="100372088"/>
<feature type="compositionally biased region" description="Basic residues" evidence="4">
    <location>
        <begin position="152"/>
        <end position="161"/>
    </location>
</feature>
<gene>
    <name evidence="7" type="primary">LOC100372088</name>
</gene>
<dbReference type="Pfam" id="PF01754">
    <property type="entry name" value="zf-A20"/>
    <property type="match status" value="1"/>
</dbReference>
<feature type="domain" description="A20-type" evidence="5">
    <location>
        <begin position="440"/>
        <end position="475"/>
    </location>
</feature>
<accession>A0ABM0GWF3</accession>
<evidence type="ECO:0000313" key="7">
    <source>
        <dbReference type="RefSeq" id="XP_002738836.1"/>
    </source>
</evidence>
<keyword evidence="1" id="KW-0479">Metal-binding</keyword>
<evidence type="ECO:0000256" key="3">
    <source>
        <dbReference type="ARBA" id="ARBA00022833"/>
    </source>
</evidence>
<evidence type="ECO:0000256" key="4">
    <source>
        <dbReference type="SAM" id="MobiDB-lite"/>
    </source>
</evidence>
<feature type="region of interest" description="Disordered" evidence="4">
    <location>
        <begin position="97"/>
        <end position="185"/>
    </location>
</feature>
<dbReference type="SMART" id="SM00259">
    <property type="entry name" value="ZnF_A20"/>
    <property type="match status" value="2"/>
</dbReference>
<feature type="region of interest" description="Disordered" evidence="4">
    <location>
        <begin position="290"/>
        <end position="311"/>
    </location>
</feature>
<dbReference type="InterPro" id="IPR002653">
    <property type="entry name" value="Znf_A20"/>
</dbReference>
<dbReference type="RefSeq" id="XP_002738836.1">
    <property type="nucleotide sequence ID" value="XM_002738790.1"/>
</dbReference>
<evidence type="ECO:0000313" key="6">
    <source>
        <dbReference type="Proteomes" id="UP000694865"/>
    </source>
</evidence>
<dbReference type="Gene3D" id="1.10.8.10">
    <property type="entry name" value="DNA helicase RuvA subunit, C-terminal domain"/>
    <property type="match status" value="1"/>
</dbReference>
<sequence length="481" mass="54052">MAHLSGHDLVLSDFVRHTSADPGLARDLLEVVIPLTDAERQLLPIHFAVDPQLNWLWGKDDENDERVKLLEKTEEEKVYLLNRYLDVVLVPVSFSDQTTENHRDKPDDKFEGSKSTNWSQDSLDKVPKGNGKGPKHKVGIASNMKALFKKNLPGKKSKKKKNSECSDDGSSSGQSSLSGNSVEKHRDKKFENVDDLQQTNFIVAAKLSTKRHHFQQEMVENYMKHAEERFLKDKDFKHKHALEQKRLQDMRGKPTKCITPKCDKYGTEDTNYLCSSCYARHKKASVYAHPARSNSYNPPKAPTPSGADVGLHVPHQQHLEKRHSTSESASNSRTVIDEYIDTLNVKTHVNQGSSVVTDISKGPIPITNPAHSLSTTNSSHKPDAATYEKRCSENDLNPAIMDQVHFGAKASYLTDSPKAGNLTQNPAYKGVTTSKISKKKTVPKQCKAPNCAFYGTDETDHYCSRCFQERNRTRAMMFSTK</sequence>
<keyword evidence="2" id="KW-0863">Zinc-finger</keyword>
<evidence type="ECO:0000259" key="5">
    <source>
        <dbReference type="PROSITE" id="PS51036"/>
    </source>
</evidence>
<evidence type="ECO:0000256" key="1">
    <source>
        <dbReference type="ARBA" id="ARBA00022723"/>
    </source>
</evidence>
<organism evidence="6 7">
    <name type="scientific">Saccoglossus kowalevskii</name>
    <name type="common">Acorn worm</name>
    <dbReference type="NCBI Taxonomy" id="10224"/>
    <lineage>
        <taxon>Eukaryota</taxon>
        <taxon>Metazoa</taxon>
        <taxon>Hemichordata</taxon>
        <taxon>Enteropneusta</taxon>
        <taxon>Harrimaniidae</taxon>
        <taxon>Saccoglossus</taxon>
    </lineage>
</organism>
<name>A0ABM0GWF3_SACKO</name>
<dbReference type="PROSITE" id="PS51036">
    <property type="entry name" value="ZF_A20"/>
    <property type="match status" value="2"/>
</dbReference>
<evidence type="ECO:0000256" key="2">
    <source>
        <dbReference type="ARBA" id="ARBA00022771"/>
    </source>
</evidence>